<evidence type="ECO:0000259" key="1">
    <source>
        <dbReference type="PROSITE" id="PS51787"/>
    </source>
</evidence>
<sequence>MAATAMFPLETVLFPYTPLALRVFEERYLKMLGAALESHQPSFGVVLIERGSEAGGGDTRFHTGTMARIVEVAATERDIELLVVGGERIEVGAWWNDEAYPTAEVHTIAELTWDPALAPLRAEAEKHVRRVLTRAALSSGSRWDPNIEISDDPLESSWQLAAIAPLGPIDQLELLRSSSLAGLLARLIDLTLEAEQILTATFDGGRDDGEPGLTA</sequence>
<dbReference type="Pfam" id="PF02190">
    <property type="entry name" value="LON_substr_bdg"/>
    <property type="match status" value="1"/>
</dbReference>
<name>A0ABR8W498_9MICO</name>
<dbReference type="RefSeq" id="WP_191712426.1">
    <property type="nucleotide sequence ID" value="NZ_JACSPX010000001.1"/>
</dbReference>
<organism evidence="2 3">
    <name type="scientific">Microbacterium commune</name>
    <dbReference type="NCBI Taxonomy" id="2762219"/>
    <lineage>
        <taxon>Bacteria</taxon>
        <taxon>Bacillati</taxon>
        <taxon>Actinomycetota</taxon>
        <taxon>Actinomycetes</taxon>
        <taxon>Micrococcales</taxon>
        <taxon>Microbacteriaceae</taxon>
        <taxon>Microbacterium</taxon>
    </lineage>
</organism>
<reference evidence="2 3" key="1">
    <citation type="submission" date="2020-08" db="EMBL/GenBank/DDBJ databases">
        <title>A Genomic Blueprint of the Chicken Gut Microbiome.</title>
        <authorList>
            <person name="Gilroy R."/>
            <person name="Ravi A."/>
            <person name="Getino M."/>
            <person name="Pursley I."/>
            <person name="Horton D.L."/>
            <person name="Alikhan N.-F."/>
            <person name="Baker D."/>
            <person name="Gharbi K."/>
            <person name="Hall N."/>
            <person name="Watson M."/>
            <person name="Adriaenssens E.M."/>
            <person name="Foster-Nyarko E."/>
            <person name="Jarju S."/>
            <person name="Secka A."/>
            <person name="Antonio M."/>
            <person name="Oren A."/>
            <person name="Chaudhuri R."/>
            <person name="La Ragione R.M."/>
            <person name="Hildebrand F."/>
            <person name="Pallen M.J."/>
        </authorList>
    </citation>
    <scope>NUCLEOTIDE SEQUENCE [LARGE SCALE GENOMIC DNA]</scope>
    <source>
        <strain evidence="2 3">Re1</strain>
    </source>
</reference>
<feature type="domain" description="Lon N-terminal" evidence="1">
    <location>
        <begin position="1"/>
        <end position="195"/>
    </location>
</feature>
<dbReference type="SUPFAM" id="SSF88697">
    <property type="entry name" value="PUA domain-like"/>
    <property type="match status" value="1"/>
</dbReference>
<dbReference type="Proteomes" id="UP000611521">
    <property type="component" value="Unassembled WGS sequence"/>
</dbReference>
<dbReference type="PANTHER" id="PTHR46732:SF8">
    <property type="entry name" value="ATP-DEPENDENT PROTEASE LA (LON) DOMAIN PROTEIN"/>
    <property type="match status" value="1"/>
</dbReference>
<evidence type="ECO:0000313" key="3">
    <source>
        <dbReference type="Proteomes" id="UP000611521"/>
    </source>
</evidence>
<dbReference type="PROSITE" id="PS51787">
    <property type="entry name" value="LON_N"/>
    <property type="match status" value="1"/>
</dbReference>
<dbReference type="PANTHER" id="PTHR46732">
    <property type="entry name" value="ATP-DEPENDENT PROTEASE LA (LON) DOMAIN PROTEIN"/>
    <property type="match status" value="1"/>
</dbReference>
<gene>
    <name evidence="2" type="ORF">H9633_05865</name>
</gene>
<dbReference type="EMBL" id="JACSPX010000001">
    <property type="protein sequence ID" value="MBD8011821.1"/>
    <property type="molecule type" value="Genomic_DNA"/>
</dbReference>
<dbReference type="Gene3D" id="2.30.130.40">
    <property type="entry name" value="LON domain-like"/>
    <property type="match status" value="1"/>
</dbReference>
<keyword evidence="3" id="KW-1185">Reference proteome</keyword>
<evidence type="ECO:0000313" key="2">
    <source>
        <dbReference type="EMBL" id="MBD8011821.1"/>
    </source>
</evidence>
<accession>A0ABR8W498</accession>
<dbReference type="InterPro" id="IPR003111">
    <property type="entry name" value="Lon_prtase_N"/>
</dbReference>
<dbReference type="InterPro" id="IPR046336">
    <property type="entry name" value="Lon_prtase_N_sf"/>
</dbReference>
<dbReference type="SMART" id="SM00464">
    <property type="entry name" value="LON"/>
    <property type="match status" value="1"/>
</dbReference>
<protein>
    <submittedName>
        <fullName evidence="2">LON peptidase substrate-binding domain-containing protein</fullName>
    </submittedName>
</protein>
<dbReference type="InterPro" id="IPR015947">
    <property type="entry name" value="PUA-like_sf"/>
</dbReference>
<proteinExistence type="predicted"/>
<comment type="caution">
    <text evidence="2">The sequence shown here is derived from an EMBL/GenBank/DDBJ whole genome shotgun (WGS) entry which is preliminary data.</text>
</comment>